<evidence type="ECO:0000256" key="14">
    <source>
        <dbReference type="ARBA" id="ARBA00023316"/>
    </source>
</evidence>
<evidence type="ECO:0000256" key="1">
    <source>
        <dbReference type="ARBA" id="ARBA00001974"/>
    </source>
</evidence>
<dbReference type="GO" id="GO:0071555">
    <property type="term" value="P:cell wall organization"/>
    <property type="evidence" value="ECO:0007669"/>
    <property type="project" value="UniProtKB-KW"/>
</dbReference>
<proteinExistence type="inferred from homology"/>
<feature type="active site" evidence="16">
    <location>
        <position position="177"/>
    </location>
</feature>
<evidence type="ECO:0000256" key="2">
    <source>
        <dbReference type="ARBA" id="ARBA00003921"/>
    </source>
</evidence>
<dbReference type="GO" id="GO:0008762">
    <property type="term" value="F:UDP-N-acetylmuramate dehydrogenase activity"/>
    <property type="evidence" value="ECO:0007669"/>
    <property type="project" value="UniProtKB-UniRule"/>
</dbReference>
<dbReference type="NCBIfam" id="TIGR00179">
    <property type="entry name" value="murB"/>
    <property type="match status" value="1"/>
</dbReference>
<gene>
    <name evidence="16" type="primary">murB</name>
    <name evidence="18" type="ORF">A3F15_00445</name>
</gene>
<evidence type="ECO:0000256" key="16">
    <source>
        <dbReference type="HAMAP-Rule" id="MF_00037"/>
    </source>
</evidence>
<name>A0A1G2RBI1_9BACT</name>
<dbReference type="GO" id="GO:0008360">
    <property type="term" value="P:regulation of cell shape"/>
    <property type="evidence" value="ECO:0007669"/>
    <property type="project" value="UniProtKB-KW"/>
</dbReference>
<dbReference type="EC" id="1.3.1.98" evidence="16"/>
<dbReference type="NCBIfam" id="NF010480">
    <property type="entry name" value="PRK13905.1"/>
    <property type="match status" value="1"/>
</dbReference>
<dbReference type="EMBL" id="MHUC01000035">
    <property type="protein sequence ID" value="OHA70195.1"/>
    <property type="molecule type" value="Genomic_DNA"/>
</dbReference>
<dbReference type="GO" id="GO:0071949">
    <property type="term" value="F:FAD binding"/>
    <property type="evidence" value="ECO:0007669"/>
    <property type="project" value="InterPro"/>
</dbReference>
<dbReference type="UniPathway" id="UPA00219"/>
<comment type="catalytic activity">
    <reaction evidence="15 16">
        <text>UDP-N-acetyl-alpha-D-muramate + NADP(+) = UDP-N-acetyl-3-O-(1-carboxyvinyl)-alpha-D-glucosamine + NADPH + H(+)</text>
        <dbReference type="Rhea" id="RHEA:12248"/>
        <dbReference type="ChEBI" id="CHEBI:15378"/>
        <dbReference type="ChEBI" id="CHEBI:57783"/>
        <dbReference type="ChEBI" id="CHEBI:58349"/>
        <dbReference type="ChEBI" id="CHEBI:68483"/>
        <dbReference type="ChEBI" id="CHEBI:70757"/>
        <dbReference type="EC" id="1.3.1.98"/>
    </reaction>
</comment>
<dbReference type="PANTHER" id="PTHR21071">
    <property type="entry name" value="UDP-N-ACETYLENOLPYRUVOYLGLUCOSAMINE REDUCTASE"/>
    <property type="match status" value="1"/>
</dbReference>
<dbReference type="InterPro" id="IPR016166">
    <property type="entry name" value="FAD-bd_PCMH"/>
</dbReference>
<dbReference type="Gene3D" id="3.30.43.10">
    <property type="entry name" value="Uridine Diphospho-n-acetylenolpyruvylglucosamine Reductase, domain 2"/>
    <property type="match status" value="1"/>
</dbReference>
<reference evidence="18 19" key="1">
    <citation type="journal article" date="2016" name="Nat. Commun.">
        <title>Thousands of microbial genomes shed light on interconnected biogeochemical processes in an aquifer system.</title>
        <authorList>
            <person name="Anantharaman K."/>
            <person name="Brown C.T."/>
            <person name="Hug L.A."/>
            <person name="Sharon I."/>
            <person name="Castelle C.J."/>
            <person name="Probst A.J."/>
            <person name="Thomas B.C."/>
            <person name="Singh A."/>
            <person name="Wilkins M.J."/>
            <person name="Karaoz U."/>
            <person name="Brodie E.L."/>
            <person name="Williams K.H."/>
            <person name="Hubbard S.S."/>
            <person name="Banfield J.F."/>
        </authorList>
    </citation>
    <scope>NUCLEOTIDE SEQUENCE [LARGE SCALE GENOMIC DNA]</scope>
</reference>
<keyword evidence="9 16" id="KW-0521">NADP</keyword>
<evidence type="ECO:0000256" key="9">
    <source>
        <dbReference type="ARBA" id="ARBA00022857"/>
    </source>
</evidence>
<evidence type="ECO:0000313" key="19">
    <source>
        <dbReference type="Proteomes" id="UP000177078"/>
    </source>
</evidence>
<keyword evidence="8 16" id="KW-0274">FAD</keyword>
<dbReference type="InterPro" id="IPR036635">
    <property type="entry name" value="MurB_C_sf"/>
</dbReference>
<comment type="similarity">
    <text evidence="16">Belongs to the MurB family.</text>
</comment>
<keyword evidence="10 16" id="KW-0133">Cell shape</keyword>
<comment type="cofactor">
    <cofactor evidence="1 16">
        <name>FAD</name>
        <dbReference type="ChEBI" id="CHEBI:57692"/>
    </cofactor>
</comment>
<dbReference type="InterPro" id="IPR016167">
    <property type="entry name" value="FAD-bd_PCMH_sub1"/>
</dbReference>
<keyword evidence="11 16" id="KW-0573">Peptidoglycan synthesis</keyword>
<dbReference type="InterPro" id="IPR036318">
    <property type="entry name" value="FAD-bd_PCMH-like_sf"/>
</dbReference>
<evidence type="ECO:0000256" key="8">
    <source>
        <dbReference type="ARBA" id="ARBA00022827"/>
    </source>
</evidence>
<dbReference type="InterPro" id="IPR011601">
    <property type="entry name" value="MurB_C"/>
</dbReference>
<evidence type="ECO:0000256" key="11">
    <source>
        <dbReference type="ARBA" id="ARBA00022984"/>
    </source>
</evidence>
<dbReference type="Gene3D" id="3.30.465.10">
    <property type="match status" value="1"/>
</dbReference>
<sequence length="323" mass="35784">MAKSAQKKKKPKKIENLLPETQRSVLLKKHTTFRVGGFAEYFFIAKNSDDLVRAVIAARELKIPFFILGDGSNLLVSDSGFQGLVIKARNNQYKIEHQKICADSGVAVSVLVKESVKRGLSGLEWAGGLPGTLGGAIRGNAGAFGGEIKDNVVEVEFLDNRNKVRKFSNKNCAFSYRSSIFKKKSFIILSVIIKFQKGDRNKLSKVAKSHIIYRRTKHPLNYPNAGSIFKNCDFKKAPKAIKKRFLSVVKKDPFPIIPTALVILEAGLSGKRVGNAQISKKHSNYIVNLGGAKASDVKKLIKIVKDTVKNKFNLVLEEEIQII</sequence>
<dbReference type="GO" id="GO:0051301">
    <property type="term" value="P:cell division"/>
    <property type="evidence" value="ECO:0007669"/>
    <property type="project" value="UniProtKB-KW"/>
</dbReference>
<evidence type="ECO:0000313" key="18">
    <source>
        <dbReference type="EMBL" id="OHA70195.1"/>
    </source>
</evidence>
<dbReference type="InterPro" id="IPR016169">
    <property type="entry name" value="FAD-bd_PCMH_sub2"/>
</dbReference>
<dbReference type="InterPro" id="IPR003170">
    <property type="entry name" value="MurB"/>
</dbReference>
<evidence type="ECO:0000256" key="12">
    <source>
        <dbReference type="ARBA" id="ARBA00023002"/>
    </source>
</evidence>
<dbReference type="SUPFAM" id="SSF56176">
    <property type="entry name" value="FAD-binding/transporter-associated domain-like"/>
    <property type="match status" value="1"/>
</dbReference>
<dbReference type="PANTHER" id="PTHR21071:SF4">
    <property type="entry name" value="UDP-N-ACETYLENOLPYRUVOYLGLUCOSAMINE REDUCTASE"/>
    <property type="match status" value="1"/>
</dbReference>
<dbReference type="PROSITE" id="PS51387">
    <property type="entry name" value="FAD_PCMH"/>
    <property type="match status" value="1"/>
</dbReference>
<evidence type="ECO:0000256" key="6">
    <source>
        <dbReference type="ARBA" id="ARBA00022618"/>
    </source>
</evidence>
<dbReference type="AlphaFoldDB" id="A0A1G2RBI1"/>
<comment type="subcellular location">
    <subcellularLocation>
        <location evidence="3 16">Cytoplasm</location>
    </subcellularLocation>
</comment>
<evidence type="ECO:0000256" key="7">
    <source>
        <dbReference type="ARBA" id="ARBA00022630"/>
    </source>
</evidence>
<comment type="caution">
    <text evidence="18">The sequence shown here is derived from an EMBL/GenBank/DDBJ whole genome shotgun (WGS) entry which is preliminary data.</text>
</comment>
<dbReference type="STRING" id="1802457.A3F15_00445"/>
<dbReference type="InterPro" id="IPR006094">
    <property type="entry name" value="Oxid_FAD_bind_N"/>
</dbReference>
<keyword evidence="13 16" id="KW-0131">Cell cycle</keyword>
<evidence type="ECO:0000256" key="10">
    <source>
        <dbReference type="ARBA" id="ARBA00022960"/>
    </source>
</evidence>
<dbReference type="Pfam" id="PF01565">
    <property type="entry name" value="FAD_binding_4"/>
    <property type="match status" value="1"/>
</dbReference>
<evidence type="ECO:0000256" key="13">
    <source>
        <dbReference type="ARBA" id="ARBA00023306"/>
    </source>
</evidence>
<dbReference type="Pfam" id="PF02873">
    <property type="entry name" value="MurB_C"/>
    <property type="match status" value="1"/>
</dbReference>
<evidence type="ECO:0000259" key="17">
    <source>
        <dbReference type="PROSITE" id="PS51387"/>
    </source>
</evidence>
<dbReference type="SUPFAM" id="SSF56194">
    <property type="entry name" value="Uridine diphospho-N-Acetylenolpyruvylglucosamine reductase, MurB, C-terminal domain"/>
    <property type="match status" value="1"/>
</dbReference>
<dbReference type="HAMAP" id="MF_00037">
    <property type="entry name" value="MurB"/>
    <property type="match status" value="1"/>
</dbReference>
<feature type="domain" description="FAD-binding PCMH-type" evidence="17">
    <location>
        <begin position="34"/>
        <end position="198"/>
    </location>
</feature>
<feature type="active site" evidence="16">
    <location>
        <position position="319"/>
    </location>
</feature>
<dbReference type="GO" id="GO:0005829">
    <property type="term" value="C:cytosol"/>
    <property type="evidence" value="ECO:0007669"/>
    <property type="project" value="TreeGrafter"/>
</dbReference>
<keyword evidence="7 16" id="KW-0285">Flavoprotein</keyword>
<comment type="pathway">
    <text evidence="4 16">Cell wall biogenesis; peptidoglycan biosynthesis.</text>
</comment>
<evidence type="ECO:0000256" key="15">
    <source>
        <dbReference type="ARBA" id="ARBA00048914"/>
    </source>
</evidence>
<dbReference type="Gene3D" id="3.90.78.10">
    <property type="entry name" value="UDP-N-acetylenolpyruvoylglucosamine reductase, C-terminal domain"/>
    <property type="match status" value="1"/>
</dbReference>
<evidence type="ECO:0000256" key="4">
    <source>
        <dbReference type="ARBA" id="ARBA00004752"/>
    </source>
</evidence>
<dbReference type="Proteomes" id="UP000177078">
    <property type="component" value="Unassembled WGS sequence"/>
</dbReference>
<keyword evidence="12 16" id="KW-0560">Oxidoreductase</keyword>
<keyword evidence="14 16" id="KW-0961">Cell wall biogenesis/degradation</keyword>
<dbReference type="GO" id="GO:0009252">
    <property type="term" value="P:peptidoglycan biosynthetic process"/>
    <property type="evidence" value="ECO:0007669"/>
    <property type="project" value="UniProtKB-UniRule"/>
</dbReference>
<keyword evidence="6 16" id="KW-0132">Cell division</keyword>
<evidence type="ECO:0000256" key="3">
    <source>
        <dbReference type="ARBA" id="ARBA00004496"/>
    </source>
</evidence>
<evidence type="ECO:0000256" key="5">
    <source>
        <dbReference type="ARBA" id="ARBA00022490"/>
    </source>
</evidence>
<organism evidence="18 19">
    <name type="scientific">Candidatus Wildermuthbacteria bacterium RIFCSPHIGHO2_12_FULL_40_12</name>
    <dbReference type="NCBI Taxonomy" id="1802457"/>
    <lineage>
        <taxon>Bacteria</taxon>
        <taxon>Candidatus Wildermuthiibacteriota</taxon>
    </lineage>
</organism>
<comment type="function">
    <text evidence="2 16">Cell wall formation.</text>
</comment>
<accession>A0A1G2RBI1</accession>
<keyword evidence="5 16" id="KW-0963">Cytoplasm</keyword>
<protein>
    <recommendedName>
        <fullName evidence="16">UDP-N-acetylenolpyruvoylglucosamine reductase</fullName>
        <ecNumber evidence="16">1.3.1.98</ecNumber>
    </recommendedName>
    <alternativeName>
        <fullName evidence="16">UDP-N-acetylmuramate dehydrogenase</fullName>
    </alternativeName>
</protein>
<feature type="active site" description="Proton donor" evidence="16">
    <location>
        <position position="227"/>
    </location>
</feature>